<gene>
    <name evidence="1" type="ORF">D3H55_13210</name>
</gene>
<dbReference type="Pfam" id="PF07901">
    <property type="entry name" value="DUF1672"/>
    <property type="match status" value="1"/>
</dbReference>
<name>A0A3A1QXH5_9BACI</name>
<sequence>MNRKNKWIIYVIGLSFLLAGCMDNGVDEKQDEVKEPYARVQDYKGKGYFLNNGDENDKIAEAKSGEVEKAVKDFFLENYKTEVVVHNLVGNVDGVTVFVESTEPVHFYSTAIVPINPGTEEIMMEDVWTQEDVVEKGIREGLYRLVFETEFENLDKYLENVVAEEAVVGRTVESLENVGGSGVMTPYYFMSSLFGDEAIKPVYELYMSNPNTSKEQLEKAFDQASFDEKNVRINIMLFMEKENVPPDEEILKKVTDDLKEMGAIPNGMYRVVVNDNGVHKESFEGNKDNSIKNEIVRAESSD</sequence>
<dbReference type="OrthoDB" id="2360336at2"/>
<evidence type="ECO:0000313" key="2">
    <source>
        <dbReference type="Proteomes" id="UP000265801"/>
    </source>
</evidence>
<dbReference type="EMBL" id="QXIR01000017">
    <property type="protein sequence ID" value="RIW32539.1"/>
    <property type="molecule type" value="Genomic_DNA"/>
</dbReference>
<organism evidence="1 2">
    <name type="scientific">Bacillus salacetis</name>
    <dbReference type="NCBI Taxonomy" id="2315464"/>
    <lineage>
        <taxon>Bacteria</taxon>
        <taxon>Bacillati</taxon>
        <taxon>Bacillota</taxon>
        <taxon>Bacilli</taxon>
        <taxon>Bacillales</taxon>
        <taxon>Bacillaceae</taxon>
        <taxon>Bacillus</taxon>
    </lineage>
</organism>
<evidence type="ECO:0000313" key="1">
    <source>
        <dbReference type="EMBL" id="RIW32539.1"/>
    </source>
</evidence>
<dbReference type="InterPro" id="IPR012873">
    <property type="entry name" value="DUF1672"/>
</dbReference>
<dbReference type="Proteomes" id="UP000265801">
    <property type="component" value="Unassembled WGS sequence"/>
</dbReference>
<proteinExistence type="predicted"/>
<reference evidence="1 2" key="1">
    <citation type="submission" date="2018-09" db="EMBL/GenBank/DDBJ databases">
        <title>Bacillus saliacetes sp. nov., isolated from Thai shrimp paste (Ka-pi).</title>
        <authorList>
            <person name="Daroonpunt R."/>
            <person name="Tanasupawat S."/>
            <person name="Yiamsombut S."/>
        </authorList>
    </citation>
    <scope>NUCLEOTIDE SEQUENCE [LARGE SCALE GENOMIC DNA]</scope>
    <source>
        <strain evidence="1 2">SKP7-4</strain>
    </source>
</reference>
<dbReference type="RefSeq" id="WP_119547382.1">
    <property type="nucleotide sequence ID" value="NZ_QXIR01000017.1"/>
</dbReference>
<dbReference type="PROSITE" id="PS51257">
    <property type="entry name" value="PROKAR_LIPOPROTEIN"/>
    <property type="match status" value="1"/>
</dbReference>
<accession>A0A3A1QXH5</accession>
<keyword evidence="2" id="KW-1185">Reference proteome</keyword>
<comment type="caution">
    <text evidence="1">The sequence shown here is derived from an EMBL/GenBank/DDBJ whole genome shotgun (WGS) entry which is preliminary data.</text>
</comment>
<dbReference type="AlphaFoldDB" id="A0A3A1QXH5"/>
<protein>
    <submittedName>
        <fullName evidence="1">DUF1672 family protein</fullName>
    </submittedName>
</protein>